<evidence type="ECO:0000256" key="12">
    <source>
        <dbReference type="RuleBase" id="RU004504"/>
    </source>
</evidence>
<dbReference type="RefSeq" id="WP_230367916.1">
    <property type="nucleotide sequence ID" value="NZ_JAJALK010000017.1"/>
</dbReference>
<dbReference type="EC" id="2.8.1.7" evidence="4"/>
<evidence type="ECO:0000313" key="15">
    <source>
        <dbReference type="Proteomes" id="UP001223420"/>
    </source>
</evidence>
<keyword evidence="10" id="KW-0411">Iron-sulfur</keyword>
<dbReference type="Pfam" id="PF00266">
    <property type="entry name" value="Aminotran_5"/>
    <property type="match status" value="1"/>
</dbReference>
<keyword evidence="8" id="KW-0663">Pyridoxal phosphate</keyword>
<evidence type="ECO:0000256" key="8">
    <source>
        <dbReference type="ARBA" id="ARBA00022898"/>
    </source>
</evidence>
<evidence type="ECO:0000256" key="5">
    <source>
        <dbReference type="ARBA" id="ARBA00013558"/>
    </source>
</evidence>
<dbReference type="EMBL" id="JAUSWL010000017">
    <property type="protein sequence ID" value="MDQ0546739.1"/>
    <property type="molecule type" value="Genomic_DNA"/>
</dbReference>
<dbReference type="GO" id="GO:0051536">
    <property type="term" value="F:iron-sulfur cluster binding"/>
    <property type="evidence" value="ECO:0007669"/>
    <property type="project" value="UniProtKB-KW"/>
</dbReference>
<evidence type="ECO:0000256" key="9">
    <source>
        <dbReference type="ARBA" id="ARBA00023004"/>
    </source>
</evidence>
<sequence>MPDLVQDAPSAVLEQGVFLDHHATTPLDGRVLEAMLPYYGAQFGNPHSVGYARAEMSRVAVEKARWQVAQLIGAEPEDIIFTAGATEACNLALRGLFEPREKAAKGKPVTRLLYSAIEHSCVRETAHALQAEGVEALELPVDADGLIDLDVVEDRLACGAIVTSVMAANNEVGTLQPLSDLAALCHLHGCLFHTDAAQAVGKVPLDVRATGIDLLSLSGHKLYGPQGIGALYCSAGARRRLRPVVFGGGQERGLRPGTLPLALCVGLGEACRIAAQEMAAEARRLSHLRDALLERLRHAIPQLTVNGSLDQRLPGNLNVSLPGVEADALVLALGDVAISTGSACASGALAPSHVLKALGADPRRAQSAIRIGLGRFTTQNDVIRGADRIIEVAQKLVA</sequence>
<dbReference type="InterPro" id="IPR015424">
    <property type="entry name" value="PyrdxlP-dep_Trfase"/>
</dbReference>
<keyword evidence="6 14" id="KW-0808">Transferase</keyword>
<evidence type="ECO:0000256" key="3">
    <source>
        <dbReference type="ARBA" id="ARBA00006490"/>
    </source>
</evidence>
<dbReference type="InterPro" id="IPR015421">
    <property type="entry name" value="PyrdxlP-dep_Trfase_major"/>
</dbReference>
<dbReference type="GO" id="GO:0031071">
    <property type="term" value="F:cysteine desulfurase activity"/>
    <property type="evidence" value="ECO:0007669"/>
    <property type="project" value="UniProtKB-EC"/>
</dbReference>
<dbReference type="AlphaFoldDB" id="A0AAJ1TXX3"/>
<proteinExistence type="inferred from homology"/>
<protein>
    <recommendedName>
        <fullName evidence="5">Cysteine desulfurase</fullName>
        <ecNumber evidence="4">2.8.1.7</ecNumber>
    </recommendedName>
</protein>
<accession>A0AAJ1TXX3</accession>
<evidence type="ECO:0000313" key="14">
    <source>
        <dbReference type="EMBL" id="MDQ0546739.1"/>
    </source>
</evidence>
<evidence type="ECO:0000256" key="2">
    <source>
        <dbReference type="ARBA" id="ARBA00003120"/>
    </source>
</evidence>
<dbReference type="Proteomes" id="UP001223420">
    <property type="component" value="Unassembled WGS sequence"/>
</dbReference>
<evidence type="ECO:0000256" key="6">
    <source>
        <dbReference type="ARBA" id="ARBA00022679"/>
    </source>
</evidence>
<evidence type="ECO:0000256" key="4">
    <source>
        <dbReference type="ARBA" id="ARBA00012239"/>
    </source>
</evidence>
<dbReference type="GO" id="GO:0046872">
    <property type="term" value="F:metal ion binding"/>
    <property type="evidence" value="ECO:0007669"/>
    <property type="project" value="UniProtKB-KW"/>
</dbReference>
<dbReference type="InterPro" id="IPR000192">
    <property type="entry name" value="Aminotrans_V_dom"/>
</dbReference>
<dbReference type="PIRSF" id="PIRSF005572">
    <property type="entry name" value="NifS"/>
    <property type="match status" value="1"/>
</dbReference>
<dbReference type="Gene3D" id="3.90.1150.10">
    <property type="entry name" value="Aspartate Aminotransferase, domain 1"/>
    <property type="match status" value="1"/>
</dbReference>
<comment type="cofactor">
    <cofactor evidence="1 12">
        <name>pyridoxal 5'-phosphate</name>
        <dbReference type="ChEBI" id="CHEBI:597326"/>
    </cofactor>
</comment>
<comment type="function">
    <text evidence="2">Catalyzes the removal of elemental sulfur atoms from cysteine to produce alanine. Seems to participate in the biosynthesis of the nitrogenase metalloclusters by providing the inorganic sulfur required for the Fe-S core formation.</text>
</comment>
<dbReference type="PANTHER" id="PTHR11601">
    <property type="entry name" value="CYSTEINE DESULFURYLASE FAMILY MEMBER"/>
    <property type="match status" value="1"/>
</dbReference>
<evidence type="ECO:0000259" key="13">
    <source>
        <dbReference type="Pfam" id="PF00266"/>
    </source>
</evidence>
<dbReference type="InterPro" id="IPR020578">
    <property type="entry name" value="Aminotrans_V_PyrdxlP_BS"/>
</dbReference>
<dbReference type="InterPro" id="IPR016454">
    <property type="entry name" value="Cysteine_dSase"/>
</dbReference>
<comment type="similarity">
    <text evidence="3">Belongs to the class-V pyridoxal-phosphate-dependent aminotransferase family. NifS/IscS subfamily.</text>
</comment>
<reference evidence="14" key="1">
    <citation type="submission" date="2023-07" db="EMBL/GenBank/DDBJ databases">
        <title>Genomic Encyclopedia of Type Strains, Phase IV (KMG-IV): sequencing the most valuable type-strain genomes for metagenomic binning, comparative biology and taxonomic classification.</title>
        <authorList>
            <person name="Goeker M."/>
        </authorList>
    </citation>
    <scope>NUCLEOTIDE SEQUENCE</scope>
    <source>
        <strain evidence="14">DSM 19569</strain>
    </source>
</reference>
<comment type="caution">
    <text evidence="14">The sequence shown here is derived from an EMBL/GenBank/DDBJ whole genome shotgun (WGS) entry which is preliminary data.</text>
</comment>
<feature type="domain" description="Aminotransferase class V" evidence="13">
    <location>
        <begin position="17"/>
        <end position="382"/>
    </location>
</feature>
<evidence type="ECO:0000256" key="11">
    <source>
        <dbReference type="ARBA" id="ARBA00050776"/>
    </source>
</evidence>
<evidence type="ECO:0000256" key="10">
    <source>
        <dbReference type="ARBA" id="ARBA00023014"/>
    </source>
</evidence>
<keyword evidence="7" id="KW-0479">Metal-binding</keyword>
<name>A0AAJ1TXX3_9HYPH</name>
<dbReference type="InterPro" id="IPR015422">
    <property type="entry name" value="PyrdxlP-dep_Trfase_small"/>
</dbReference>
<gene>
    <name evidence="14" type="ORF">QO001_005691</name>
</gene>
<organism evidence="14 15">
    <name type="scientific">Methylobacterium brachiatum</name>
    <dbReference type="NCBI Taxonomy" id="269660"/>
    <lineage>
        <taxon>Bacteria</taxon>
        <taxon>Pseudomonadati</taxon>
        <taxon>Pseudomonadota</taxon>
        <taxon>Alphaproteobacteria</taxon>
        <taxon>Hyphomicrobiales</taxon>
        <taxon>Methylobacteriaceae</taxon>
        <taxon>Methylobacterium</taxon>
    </lineage>
</organism>
<dbReference type="Gene3D" id="3.40.640.10">
    <property type="entry name" value="Type I PLP-dependent aspartate aminotransferase-like (Major domain)"/>
    <property type="match status" value="1"/>
</dbReference>
<comment type="catalytic activity">
    <reaction evidence="11">
        <text>(sulfur carrier)-H + L-cysteine = (sulfur carrier)-SH + L-alanine</text>
        <dbReference type="Rhea" id="RHEA:43892"/>
        <dbReference type="Rhea" id="RHEA-COMP:14737"/>
        <dbReference type="Rhea" id="RHEA-COMP:14739"/>
        <dbReference type="ChEBI" id="CHEBI:29917"/>
        <dbReference type="ChEBI" id="CHEBI:35235"/>
        <dbReference type="ChEBI" id="CHEBI:57972"/>
        <dbReference type="ChEBI" id="CHEBI:64428"/>
        <dbReference type="EC" id="2.8.1.7"/>
    </reaction>
</comment>
<evidence type="ECO:0000256" key="7">
    <source>
        <dbReference type="ARBA" id="ARBA00022723"/>
    </source>
</evidence>
<dbReference type="SUPFAM" id="SSF53383">
    <property type="entry name" value="PLP-dependent transferases"/>
    <property type="match status" value="1"/>
</dbReference>
<keyword evidence="9" id="KW-0408">Iron</keyword>
<dbReference type="PROSITE" id="PS00595">
    <property type="entry name" value="AA_TRANSFER_CLASS_5"/>
    <property type="match status" value="1"/>
</dbReference>
<dbReference type="PANTHER" id="PTHR11601:SF34">
    <property type="entry name" value="CYSTEINE DESULFURASE"/>
    <property type="match status" value="1"/>
</dbReference>
<evidence type="ECO:0000256" key="1">
    <source>
        <dbReference type="ARBA" id="ARBA00001933"/>
    </source>
</evidence>